<feature type="domain" description="vWA-MoxR associated protein C-terminal" evidence="1">
    <location>
        <begin position="515"/>
        <end position="712"/>
    </location>
</feature>
<reference evidence="2" key="1">
    <citation type="submission" date="2020-11" db="EMBL/GenBank/DDBJ databases">
        <title>Isolation and identification of active actinomycetes.</title>
        <authorList>
            <person name="Sun X."/>
        </authorList>
    </citation>
    <scope>NUCLEOTIDE SEQUENCE</scope>
    <source>
        <strain evidence="2">NEAU-A11</strain>
    </source>
</reference>
<protein>
    <recommendedName>
        <fullName evidence="1">vWA-MoxR associated protein C-terminal domain-containing protein</fullName>
    </recommendedName>
</protein>
<evidence type="ECO:0000313" key="2">
    <source>
        <dbReference type="EMBL" id="MBG0568437.1"/>
    </source>
</evidence>
<name>A0A931G340_9ACTN</name>
<dbReference type="EMBL" id="JADQTO010000038">
    <property type="protein sequence ID" value="MBG0568437.1"/>
    <property type="molecule type" value="Genomic_DNA"/>
</dbReference>
<accession>A0A931G340</accession>
<comment type="caution">
    <text evidence="2">The sequence shown here is derived from an EMBL/GenBank/DDBJ whole genome shotgun (WGS) entry which is preliminary data.</text>
</comment>
<proteinExistence type="predicted"/>
<evidence type="ECO:0000313" key="3">
    <source>
        <dbReference type="Proteomes" id="UP000598146"/>
    </source>
</evidence>
<evidence type="ECO:0000259" key="1">
    <source>
        <dbReference type="Pfam" id="PF20028"/>
    </source>
</evidence>
<organism evidence="2 3">
    <name type="scientific">Actinoplanes aureus</name>
    <dbReference type="NCBI Taxonomy" id="2792083"/>
    <lineage>
        <taxon>Bacteria</taxon>
        <taxon>Bacillati</taxon>
        <taxon>Actinomycetota</taxon>
        <taxon>Actinomycetes</taxon>
        <taxon>Micromonosporales</taxon>
        <taxon>Micromonosporaceae</taxon>
        <taxon>Actinoplanes</taxon>
    </lineage>
</organism>
<keyword evidence="3" id="KW-1185">Reference proteome</keyword>
<dbReference type="RefSeq" id="WP_196420211.1">
    <property type="nucleotide sequence ID" value="NZ_JADQTO010000038.1"/>
</dbReference>
<dbReference type="AlphaFoldDB" id="A0A931G340"/>
<dbReference type="Proteomes" id="UP000598146">
    <property type="component" value="Unassembled WGS sequence"/>
</dbReference>
<sequence length="732" mass="80383">MTGLDPAKVSVLAVGVERYADDVLPALPGTAAQAMRFARWALAQGVPAERIQVAASWVSGRRPRKPRGVQLIEATHDKLQKAVEDLATLDGELLLLFWCGHGLVSDDRRVLFSADAGRQHLRGLDAGDLLSYLRSKHLRGSFTQQMILIDACANQVEQLDSPEELRELVQPGLFPKGPSRLGVRQQVLFSAAQGQAAKYEAVSATTRFGRIVLDWLGKHDLPLNFEALHTHVTTQLDGYRDRGKLRQRPVSLWYRSGGGNEDHISYGGTPVSPAVQRGLRDTGLTVAQAWRVAYALADGVFGASEEGRRRLLGLFGVDADADRASVLTAAVRHVADGHGEATLQALIRSATDDAERLSAYEVLRILRRQHWIATPLRTFPAIRGEQVRAAYYRSVPPGDVGDAPQDVDEALDRAAAYGGEPGRIAVLHQFVADVEHLSGARVEDSWFELPADTLRGLRAEAAWTPTESARLVVDLRNPGRLLLGQEWPSAVDGHLFVPGAGWQKTTVAASGTTDGAREAIQELRDWAYQRGLVRFTVGLILTRRQLDEVPESWEFGDELYAPEPLWTEQPTIVHSAERLGHQRAINVWREQATAIREHVADHPPEVFWIPDQDRAAPSRIRQGVQAAGRGCVALGFVAEACPAELRRDPIIVAVAAGAPYVVWVVSEPPDWEHLRQIVKVLSGQGEFAGLPERLHQERSGPQHGLRVIWDEPEALPPLGQLKEPQTGGRQGV</sequence>
<dbReference type="Pfam" id="PF20028">
    <property type="entry name" value="VMAP-C"/>
    <property type="match status" value="1"/>
</dbReference>
<dbReference type="InterPro" id="IPR045450">
    <property type="entry name" value="VMAP_C"/>
</dbReference>
<gene>
    <name evidence="2" type="ORF">I4J89_44140</name>
</gene>